<proteinExistence type="predicted"/>
<evidence type="ECO:0000313" key="4">
    <source>
        <dbReference type="Proteomes" id="UP001058271"/>
    </source>
</evidence>
<dbReference type="EMBL" id="CP073721">
    <property type="protein sequence ID" value="UWZ36986.1"/>
    <property type="molecule type" value="Genomic_DNA"/>
</dbReference>
<keyword evidence="4" id="KW-1185">Reference proteome</keyword>
<name>A0ABY5Z4P8_9ACTN</name>
<evidence type="ECO:0000259" key="2">
    <source>
        <dbReference type="Pfam" id="PF13845"/>
    </source>
</evidence>
<accession>A0ABY5Z4P8</accession>
<evidence type="ECO:0000256" key="1">
    <source>
        <dbReference type="SAM" id="SignalP"/>
    </source>
</evidence>
<reference evidence="3" key="1">
    <citation type="submission" date="2021-04" db="EMBL/GenBank/DDBJ databases">
        <title>Biosynthetic gene clusters of Dactylosporangioum roseum.</title>
        <authorList>
            <person name="Hartkoorn R.C."/>
            <person name="Beaudoing E."/>
            <person name="Hot D."/>
            <person name="Moureu S."/>
        </authorList>
    </citation>
    <scope>NUCLEOTIDE SEQUENCE</scope>
    <source>
        <strain evidence="3">NRRL B-16295</strain>
    </source>
</reference>
<dbReference type="RefSeq" id="WP_260726333.1">
    <property type="nucleotide sequence ID" value="NZ_BAAABS010000069.1"/>
</dbReference>
<feature type="domain" description="Septum formation-related" evidence="2">
    <location>
        <begin position="47"/>
        <end position="274"/>
    </location>
</feature>
<protein>
    <submittedName>
        <fullName evidence="3">Septum formation family protein</fullName>
    </submittedName>
</protein>
<sequence length="296" mass="31759">MKRWQAGLSLALVLMVAGCGNPAGTDGDLVDDWSALGAPAVPVPTVGQCWTGTATAEKLEPGAGMTAVGCDADHASETFHVGEFTGTLAQASAPPTGADLSEAYQTCDEKAKTFLNGDWHDARLVLRVFTPSAKQWTGEARHFRCDLIEVSNDVGTVFQRKSSLKATLDGSRPIALGCVSVKLDSQSYIEDFVPVACETQHNGEYAGTFRSPDDRPYPTDANTRRSLIQPGCKKLIASFLGVSEAAYDQNKQVTFAWSTASPTRWSYGDRTARCYLMLEGKLSVGRSLRANGNNPI</sequence>
<keyword evidence="1" id="KW-0732">Signal</keyword>
<feature type="signal peptide" evidence="1">
    <location>
        <begin position="1"/>
        <end position="25"/>
    </location>
</feature>
<dbReference type="InterPro" id="IPR026004">
    <property type="entry name" value="Septum_form"/>
</dbReference>
<dbReference type="Proteomes" id="UP001058271">
    <property type="component" value="Chromosome"/>
</dbReference>
<evidence type="ECO:0000313" key="3">
    <source>
        <dbReference type="EMBL" id="UWZ36986.1"/>
    </source>
</evidence>
<dbReference type="PROSITE" id="PS51257">
    <property type="entry name" value="PROKAR_LIPOPROTEIN"/>
    <property type="match status" value="1"/>
</dbReference>
<feature type="chain" id="PRO_5047312374" evidence="1">
    <location>
        <begin position="26"/>
        <end position="296"/>
    </location>
</feature>
<dbReference type="Pfam" id="PF13845">
    <property type="entry name" value="Septum_form"/>
    <property type="match status" value="1"/>
</dbReference>
<organism evidence="3 4">
    <name type="scientific">Dactylosporangium roseum</name>
    <dbReference type="NCBI Taxonomy" id="47989"/>
    <lineage>
        <taxon>Bacteria</taxon>
        <taxon>Bacillati</taxon>
        <taxon>Actinomycetota</taxon>
        <taxon>Actinomycetes</taxon>
        <taxon>Micromonosporales</taxon>
        <taxon>Micromonosporaceae</taxon>
        <taxon>Dactylosporangium</taxon>
    </lineage>
</organism>
<gene>
    <name evidence="3" type="ORF">Drose_01240</name>
</gene>